<gene>
    <name evidence="2" type="ORF">MFU01_23890</name>
</gene>
<feature type="region of interest" description="Disordered" evidence="1">
    <location>
        <begin position="1"/>
        <end position="55"/>
    </location>
</feature>
<organism evidence="2 3">
    <name type="scientific">Myxococcus fulvus</name>
    <dbReference type="NCBI Taxonomy" id="33"/>
    <lineage>
        <taxon>Bacteria</taxon>
        <taxon>Pseudomonadati</taxon>
        <taxon>Myxococcota</taxon>
        <taxon>Myxococcia</taxon>
        <taxon>Myxococcales</taxon>
        <taxon>Cystobacterineae</taxon>
        <taxon>Myxococcaceae</taxon>
        <taxon>Myxococcus</taxon>
    </lineage>
</organism>
<dbReference type="EMBL" id="BJXR01000023">
    <property type="protein sequence ID" value="GEN07352.1"/>
    <property type="molecule type" value="Genomic_DNA"/>
</dbReference>
<comment type="caution">
    <text evidence="2">The sequence shown here is derived from an EMBL/GenBank/DDBJ whole genome shotgun (WGS) entry which is preliminary data.</text>
</comment>
<proteinExistence type="predicted"/>
<dbReference type="Proteomes" id="UP000321514">
    <property type="component" value="Unassembled WGS sequence"/>
</dbReference>
<reference evidence="2 3" key="1">
    <citation type="submission" date="2019-07" db="EMBL/GenBank/DDBJ databases">
        <title>Whole genome shotgun sequence of Myxococcus fulvus NBRC 100333.</title>
        <authorList>
            <person name="Hosoyama A."/>
            <person name="Uohara A."/>
            <person name="Ohji S."/>
            <person name="Ichikawa N."/>
        </authorList>
    </citation>
    <scope>NUCLEOTIDE SEQUENCE [LARGE SCALE GENOMIC DNA]</scope>
    <source>
        <strain evidence="2 3">NBRC 100333</strain>
    </source>
</reference>
<dbReference type="AlphaFoldDB" id="A0A511T120"/>
<name>A0A511T120_MYXFU</name>
<protein>
    <submittedName>
        <fullName evidence="2">Uncharacterized protein</fullName>
    </submittedName>
</protein>
<dbReference type="STRING" id="1334629.MFUL124B02_36620"/>
<feature type="compositionally biased region" description="Basic residues" evidence="1">
    <location>
        <begin position="14"/>
        <end position="25"/>
    </location>
</feature>
<evidence type="ECO:0000313" key="2">
    <source>
        <dbReference type="EMBL" id="GEN07352.1"/>
    </source>
</evidence>
<evidence type="ECO:0000313" key="3">
    <source>
        <dbReference type="Proteomes" id="UP000321514"/>
    </source>
</evidence>
<feature type="compositionally biased region" description="Basic residues" evidence="1">
    <location>
        <begin position="43"/>
        <end position="55"/>
    </location>
</feature>
<evidence type="ECO:0000256" key="1">
    <source>
        <dbReference type="SAM" id="MobiDB-lite"/>
    </source>
</evidence>
<accession>A0A511T120</accession>
<sequence length="55" mass="6237">MFGGCIVHRDVHHDHRPSKSKKSKGNSKQCHPSQYWDGDECRHKGKGKGARKHDG</sequence>